<dbReference type="AlphaFoldDB" id="Q8ABQ8"/>
<feature type="transmembrane region" description="Helical" evidence="1">
    <location>
        <begin position="107"/>
        <end position="128"/>
    </location>
</feature>
<dbReference type="PaxDb" id="226186-BT_0052"/>
<name>Q8ABQ8_BACTN</name>
<keyword evidence="3" id="KW-1185">Reference proteome</keyword>
<sequence>MVTVSLAAFVVSLICIVSLLYNETNDTTYAIYIIQMWVWTGGAYFVTRCMKSVHGNVTVELIAFYVVGVCAIQCFFALMNEFIPVFKGWVDTYVEQETANLNRLDRMYGIGASLDTGGSRFACALILLSHILMRYANKNNGRIILLAFLFIFIFITGNMVARTTLAGGIIAILYLLYCLREGINGSAQKVFLLFAAVLAVTIPILTSLYYSSVEVKDMFRFAFEAFFNLSEKGSIKTGSTNDLLLMWQQVPQELRTWIIGDGYFLSPHFTNPYYTGYLYGAYHMGTDVGYLRFIFYFGITGLLAFAYFFVLCTRECRKKYPAHKVLFILLLVMNYVLWIKVATDLFFIYALFLVADDSMAEEDECSTVRQVA</sequence>
<feature type="transmembrane region" description="Helical" evidence="1">
    <location>
        <begin position="140"/>
        <end position="157"/>
    </location>
</feature>
<dbReference type="Proteomes" id="UP000001414">
    <property type="component" value="Chromosome"/>
</dbReference>
<feature type="transmembrane region" description="Helical" evidence="1">
    <location>
        <begin position="59"/>
        <end position="79"/>
    </location>
</feature>
<dbReference type="OrthoDB" id="703085at2"/>
<keyword evidence="1" id="KW-1133">Transmembrane helix</keyword>
<keyword evidence="1" id="KW-0472">Membrane</keyword>
<dbReference type="HOGENOM" id="CLU_052965_0_0_10"/>
<dbReference type="KEGG" id="bth:BT_0052"/>
<reference evidence="2 3" key="2">
    <citation type="journal article" date="2009" name="Proc. Natl. Acad. Sci. U.S.A.">
        <title>Characterizing a model human gut microbiota composed of members of its two dominant bacterial phyla.</title>
        <authorList>
            <person name="Mahowald M.A."/>
            <person name="Rey F.E."/>
            <person name="Seedorf H."/>
            <person name="Turnbaugh P.J."/>
            <person name="Fulton R.S."/>
            <person name="Wollam A."/>
            <person name="Shah N."/>
            <person name="Wang C."/>
            <person name="Magrini V."/>
            <person name="Wilson R.K."/>
            <person name="Cantarel B.L."/>
            <person name="Coutinho P.M."/>
            <person name="Henrissat B."/>
            <person name="Crock L.W."/>
            <person name="Russell A."/>
            <person name="Verberkmoes N.C."/>
            <person name="Hettich R.L."/>
            <person name="Gordon J.I."/>
        </authorList>
    </citation>
    <scope>NUCLEOTIDE SEQUENCE [LARGE SCALE GENOMIC DNA]</scope>
    <source>
        <strain evidence="3">ATCC 29148 / DSM 2079 / JCM 5827 / CCUG 10774 / NCTC 10582 / VPI-5482 / E50</strain>
    </source>
</reference>
<feature type="transmembrane region" description="Helical" evidence="1">
    <location>
        <begin position="191"/>
        <end position="210"/>
    </location>
</feature>
<proteinExistence type="predicted"/>
<feature type="transmembrane region" description="Helical" evidence="1">
    <location>
        <begin position="29"/>
        <end position="47"/>
    </location>
</feature>
<evidence type="ECO:0000313" key="3">
    <source>
        <dbReference type="Proteomes" id="UP000001414"/>
    </source>
</evidence>
<organism evidence="2 3">
    <name type="scientific">Bacteroides thetaiotaomicron (strain ATCC 29148 / DSM 2079 / JCM 5827 / CCUG 10774 / NCTC 10582 / VPI-5482 / E50)</name>
    <dbReference type="NCBI Taxonomy" id="226186"/>
    <lineage>
        <taxon>Bacteria</taxon>
        <taxon>Pseudomonadati</taxon>
        <taxon>Bacteroidota</taxon>
        <taxon>Bacteroidia</taxon>
        <taxon>Bacteroidales</taxon>
        <taxon>Bacteroidaceae</taxon>
        <taxon>Bacteroides</taxon>
    </lineage>
</organism>
<feature type="transmembrane region" description="Helical" evidence="1">
    <location>
        <begin position="163"/>
        <end position="179"/>
    </location>
</feature>
<dbReference type="EnsemblBacteria" id="AAO75159">
    <property type="protein sequence ID" value="AAO75159"/>
    <property type="gene ID" value="BT_0052"/>
</dbReference>
<protein>
    <submittedName>
        <fullName evidence="2">Uncharacterized protein</fullName>
    </submittedName>
</protein>
<keyword evidence="1" id="KW-0812">Transmembrane</keyword>
<dbReference type="eggNOG" id="ENOG50335D3">
    <property type="taxonomic scope" value="Bacteria"/>
</dbReference>
<accession>Q8ABQ8</accession>
<feature type="transmembrane region" description="Helical" evidence="1">
    <location>
        <begin position="325"/>
        <end position="352"/>
    </location>
</feature>
<dbReference type="InParanoid" id="Q8ABQ8"/>
<dbReference type="EMBL" id="AE015928">
    <property type="protein sequence ID" value="AAO75159.1"/>
    <property type="molecule type" value="Genomic_DNA"/>
</dbReference>
<gene>
    <name evidence="2" type="ordered locus">BT_0052</name>
</gene>
<dbReference type="PATRIC" id="fig|226186.12.peg.50"/>
<feature type="transmembrane region" description="Helical" evidence="1">
    <location>
        <begin position="293"/>
        <end position="313"/>
    </location>
</feature>
<reference evidence="2 3" key="1">
    <citation type="journal article" date="2003" name="Science">
        <title>A genomic view of the human-Bacteroides thetaiotaomicron symbiosis.</title>
        <authorList>
            <person name="Xu J."/>
            <person name="Bjursell M.K."/>
            <person name="Himrod J."/>
            <person name="Deng S."/>
            <person name="Carmichael L.K."/>
            <person name="Chiang H.C."/>
            <person name="Hooper L.V."/>
            <person name="Gordon J.I."/>
        </authorList>
    </citation>
    <scope>NUCLEOTIDE SEQUENCE [LARGE SCALE GENOMIC DNA]</scope>
    <source>
        <strain evidence="3">ATCC 29148 / DSM 2079 / JCM 5827 / CCUG 10774 / NCTC 10582 / VPI-5482 / E50</strain>
    </source>
</reference>
<evidence type="ECO:0000313" key="2">
    <source>
        <dbReference type="EMBL" id="AAO75159.1"/>
    </source>
</evidence>
<dbReference type="STRING" id="226186.BT_0052"/>
<evidence type="ECO:0000256" key="1">
    <source>
        <dbReference type="SAM" id="Phobius"/>
    </source>
</evidence>